<organism evidence="2 3">
    <name type="scientific">Pleurodeles waltl</name>
    <name type="common">Iberian ribbed newt</name>
    <dbReference type="NCBI Taxonomy" id="8319"/>
    <lineage>
        <taxon>Eukaryota</taxon>
        <taxon>Metazoa</taxon>
        <taxon>Chordata</taxon>
        <taxon>Craniata</taxon>
        <taxon>Vertebrata</taxon>
        <taxon>Euteleostomi</taxon>
        <taxon>Amphibia</taxon>
        <taxon>Batrachia</taxon>
        <taxon>Caudata</taxon>
        <taxon>Salamandroidea</taxon>
        <taxon>Salamandridae</taxon>
        <taxon>Pleurodelinae</taxon>
        <taxon>Pleurodeles</taxon>
    </lineage>
</organism>
<evidence type="ECO:0000313" key="2">
    <source>
        <dbReference type="EMBL" id="KAJ1195615.1"/>
    </source>
</evidence>
<feature type="region of interest" description="Disordered" evidence="1">
    <location>
        <begin position="1"/>
        <end position="24"/>
    </location>
</feature>
<evidence type="ECO:0000313" key="3">
    <source>
        <dbReference type="Proteomes" id="UP001066276"/>
    </source>
</evidence>
<keyword evidence="3" id="KW-1185">Reference proteome</keyword>
<comment type="caution">
    <text evidence="2">The sequence shown here is derived from an EMBL/GenBank/DDBJ whole genome shotgun (WGS) entry which is preliminary data.</text>
</comment>
<reference evidence="2" key="1">
    <citation type="journal article" date="2022" name="bioRxiv">
        <title>Sequencing and chromosome-scale assembly of the giantPleurodeles waltlgenome.</title>
        <authorList>
            <person name="Brown T."/>
            <person name="Elewa A."/>
            <person name="Iarovenko S."/>
            <person name="Subramanian E."/>
            <person name="Araus A.J."/>
            <person name="Petzold A."/>
            <person name="Susuki M."/>
            <person name="Suzuki K.-i.T."/>
            <person name="Hayashi T."/>
            <person name="Toyoda A."/>
            <person name="Oliveira C."/>
            <person name="Osipova E."/>
            <person name="Leigh N.D."/>
            <person name="Simon A."/>
            <person name="Yun M.H."/>
        </authorList>
    </citation>
    <scope>NUCLEOTIDE SEQUENCE</scope>
    <source>
        <strain evidence="2">20211129_DDA</strain>
        <tissue evidence="2">Liver</tissue>
    </source>
</reference>
<dbReference type="EMBL" id="JANPWB010000004">
    <property type="protein sequence ID" value="KAJ1195615.1"/>
    <property type="molecule type" value="Genomic_DNA"/>
</dbReference>
<protein>
    <submittedName>
        <fullName evidence="2">Uncharacterized protein</fullName>
    </submittedName>
</protein>
<dbReference type="Proteomes" id="UP001066276">
    <property type="component" value="Chromosome 2_2"/>
</dbReference>
<accession>A0AAV7V5Q9</accession>
<sequence length="111" mass="12695">MKQDQRTKRTSGQRAASRKESRASSNHLAVFARVLLILPPYFRLEWTTSWRGPEPPYFRLDRFLARTGSEPYALVRQKATRGGSVRRFPQTTRSVLASLLPARPLPGADRK</sequence>
<dbReference type="AlphaFoldDB" id="A0AAV7V5Q9"/>
<proteinExistence type="predicted"/>
<evidence type="ECO:0000256" key="1">
    <source>
        <dbReference type="SAM" id="MobiDB-lite"/>
    </source>
</evidence>
<gene>
    <name evidence="2" type="ORF">NDU88_004892</name>
</gene>
<name>A0AAV7V5Q9_PLEWA</name>